<evidence type="ECO:0000313" key="2">
    <source>
        <dbReference type="EMBL" id="KAF3834335.1"/>
    </source>
</evidence>
<reference evidence="2 3" key="1">
    <citation type="submission" date="2020-03" db="EMBL/GenBank/DDBJ databases">
        <title>Dissostichus mawsoni Genome sequencing and assembly.</title>
        <authorList>
            <person name="Park H."/>
        </authorList>
    </citation>
    <scope>NUCLEOTIDE SEQUENCE [LARGE SCALE GENOMIC DNA]</scope>
    <source>
        <strain evidence="2">DM0001</strain>
        <tissue evidence="2">Muscle</tissue>
    </source>
</reference>
<accession>A0A7J5XBH4</accession>
<feature type="region of interest" description="Disordered" evidence="1">
    <location>
        <begin position="209"/>
        <end position="244"/>
    </location>
</feature>
<gene>
    <name evidence="2" type="ORF">F7725_025539</name>
</gene>
<dbReference type="EMBL" id="JAAKFY010000026">
    <property type="protein sequence ID" value="KAF3834335.1"/>
    <property type="molecule type" value="Genomic_DNA"/>
</dbReference>
<evidence type="ECO:0000313" key="3">
    <source>
        <dbReference type="Proteomes" id="UP000518266"/>
    </source>
</evidence>
<sequence length="244" mass="26561">MWYLPSQGSVASGSNKFERNSNVIPVPAQVAAATGASAEQTSLTFLTISVSVIHQESSDLSVTLPRPSPPAQHQRHRPGQVQESSDGSLRHQRRRKDPEERAGSLPRPQTQLTDPHNVHTFSFFPYPSFHLPSLYSSCDLTLHFWAASKGTQLQKWRLQGITPHFDFSRSLKPASTSSDDGTAQPERVLGSYSPFHADGLYQRLLKPAAAPSAGGYSGSHGRQVDGYSPEGSVSSLRAKPTDNS</sequence>
<keyword evidence="3" id="KW-1185">Reference proteome</keyword>
<feature type="compositionally biased region" description="Polar residues" evidence="1">
    <location>
        <begin position="231"/>
        <end position="244"/>
    </location>
</feature>
<name>A0A7J5XBH4_DISMA</name>
<proteinExistence type="predicted"/>
<evidence type="ECO:0000256" key="1">
    <source>
        <dbReference type="SAM" id="MobiDB-lite"/>
    </source>
</evidence>
<dbReference type="Proteomes" id="UP000518266">
    <property type="component" value="Unassembled WGS sequence"/>
</dbReference>
<dbReference type="OrthoDB" id="8438657at2759"/>
<dbReference type="AlphaFoldDB" id="A0A7J5XBH4"/>
<feature type="region of interest" description="Disordered" evidence="1">
    <location>
        <begin position="59"/>
        <end position="116"/>
    </location>
</feature>
<feature type="region of interest" description="Disordered" evidence="1">
    <location>
        <begin position="171"/>
        <end position="190"/>
    </location>
</feature>
<comment type="caution">
    <text evidence="2">The sequence shown here is derived from an EMBL/GenBank/DDBJ whole genome shotgun (WGS) entry which is preliminary data.</text>
</comment>
<protein>
    <submittedName>
        <fullName evidence="2">Uncharacterized protein</fullName>
    </submittedName>
</protein>
<organism evidence="2 3">
    <name type="scientific">Dissostichus mawsoni</name>
    <name type="common">Antarctic cod</name>
    <dbReference type="NCBI Taxonomy" id="36200"/>
    <lineage>
        <taxon>Eukaryota</taxon>
        <taxon>Metazoa</taxon>
        <taxon>Chordata</taxon>
        <taxon>Craniata</taxon>
        <taxon>Vertebrata</taxon>
        <taxon>Euteleostomi</taxon>
        <taxon>Actinopterygii</taxon>
        <taxon>Neopterygii</taxon>
        <taxon>Teleostei</taxon>
        <taxon>Neoteleostei</taxon>
        <taxon>Acanthomorphata</taxon>
        <taxon>Eupercaria</taxon>
        <taxon>Perciformes</taxon>
        <taxon>Notothenioidei</taxon>
        <taxon>Nototheniidae</taxon>
        <taxon>Dissostichus</taxon>
    </lineage>
</organism>